<dbReference type="SMART" id="SM00421">
    <property type="entry name" value="HTH_LUXR"/>
    <property type="match status" value="1"/>
</dbReference>
<keyword evidence="3" id="KW-1185">Reference proteome</keyword>
<gene>
    <name evidence="2" type="ORF">GCM10007298_04620</name>
</gene>
<dbReference type="PANTHER" id="PTHR47691">
    <property type="entry name" value="REGULATOR-RELATED"/>
    <property type="match status" value="1"/>
</dbReference>
<dbReference type="SUPFAM" id="SSF48452">
    <property type="entry name" value="TPR-like"/>
    <property type="match status" value="1"/>
</dbReference>
<accession>A0ABQ1U8J9</accession>
<protein>
    <submittedName>
        <fullName evidence="2">LuxR family transcriptional regulator</fullName>
    </submittedName>
</protein>
<comment type="caution">
    <text evidence="2">The sequence shown here is derived from an EMBL/GenBank/DDBJ whole genome shotgun (WGS) entry which is preliminary data.</text>
</comment>
<reference evidence="3" key="1">
    <citation type="journal article" date="2019" name="Int. J. Syst. Evol. Microbiol.">
        <title>The Global Catalogue of Microorganisms (GCM) 10K type strain sequencing project: providing services to taxonomists for standard genome sequencing and annotation.</title>
        <authorList>
            <consortium name="The Broad Institute Genomics Platform"/>
            <consortium name="The Broad Institute Genome Sequencing Center for Infectious Disease"/>
            <person name="Wu L."/>
            <person name="Ma J."/>
        </authorList>
    </citation>
    <scope>NUCLEOTIDE SEQUENCE [LARGE SCALE GENOMIC DNA]</scope>
    <source>
        <strain evidence="3">CCM 7855</strain>
    </source>
</reference>
<dbReference type="Gene3D" id="3.40.50.300">
    <property type="entry name" value="P-loop containing nucleotide triphosphate hydrolases"/>
    <property type="match status" value="1"/>
</dbReference>
<evidence type="ECO:0000259" key="1">
    <source>
        <dbReference type="PROSITE" id="PS50043"/>
    </source>
</evidence>
<evidence type="ECO:0000313" key="2">
    <source>
        <dbReference type="EMBL" id="GGF11728.1"/>
    </source>
</evidence>
<dbReference type="InterPro" id="IPR000792">
    <property type="entry name" value="Tscrpt_reg_LuxR_C"/>
</dbReference>
<proteinExistence type="predicted"/>
<dbReference type="Proteomes" id="UP000632454">
    <property type="component" value="Unassembled WGS sequence"/>
</dbReference>
<dbReference type="PANTHER" id="PTHR47691:SF3">
    <property type="entry name" value="HTH-TYPE TRANSCRIPTIONAL REGULATOR RV0890C-RELATED"/>
    <property type="match status" value="1"/>
</dbReference>
<name>A0ABQ1U8J9_9NOCA</name>
<dbReference type="EMBL" id="BMCS01000001">
    <property type="protein sequence ID" value="GGF11728.1"/>
    <property type="molecule type" value="Genomic_DNA"/>
</dbReference>
<dbReference type="Gene3D" id="1.10.10.10">
    <property type="entry name" value="Winged helix-like DNA-binding domain superfamily/Winged helix DNA-binding domain"/>
    <property type="match status" value="1"/>
</dbReference>
<dbReference type="PROSITE" id="PS50043">
    <property type="entry name" value="HTH_LUXR_2"/>
    <property type="match status" value="1"/>
</dbReference>
<dbReference type="SUPFAM" id="SSF52540">
    <property type="entry name" value="P-loop containing nucleoside triphosphate hydrolases"/>
    <property type="match status" value="1"/>
</dbReference>
<dbReference type="PRINTS" id="PR00364">
    <property type="entry name" value="DISEASERSIST"/>
</dbReference>
<dbReference type="InterPro" id="IPR011990">
    <property type="entry name" value="TPR-like_helical_dom_sf"/>
</dbReference>
<dbReference type="InterPro" id="IPR027417">
    <property type="entry name" value="P-loop_NTPase"/>
</dbReference>
<organism evidence="2 3">
    <name type="scientific">Williamsia phyllosphaerae</name>
    <dbReference type="NCBI Taxonomy" id="885042"/>
    <lineage>
        <taxon>Bacteria</taxon>
        <taxon>Bacillati</taxon>
        <taxon>Actinomycetota</taxon>
        <taxon>Actinomycetes</taxon>
        <taxon>Mycobacteriales</taxon>
        <taxon>Nocardiaceae</taxon>
        <taxon>Williamsia</taxon>
    </lineage>
</organism>
<dbReference type="PRINTS" id="PR00038">
    <property type="entry name" value="HTHLUXR"/>
</dbReference>
<dbReference type="InterPro" id="IPR036388">
    <property type="entry name" value="WH-like_DNA-bd_sf"/>
</dbReference>
<feature type="domain" description="HTH luxR-type" evidence="1">
    <location>
        <begin position="712"/>
        <end position="777"/>
    </location>
</feature>
<sequence length="782" mass="84364">MAAYHHVMASAGGTTGRLGTNTSPSLTRFIARRRDLASVAGALTGSRLLTLTGVGGVGKTRLALEFARRAHDFPDGVWMVRLSDIETGAAPESVESALIAALDIPDMSATSPRGKLLLGLRAQTSLILLDNCEHLMPTLRVLIPEVLREAPGVKIIATSRESLGVAGETLHHVAPLDVPESGLTVPQLNANPSVALLLDRARAIDSSIELTEDNKSDFVTLCRLLDGIPLALELAAVKLRVLGIDQVVRRFGFHLTALEAPPGATTDSRHRSLRAMVDWSYRLCTPETQALWRRISVCTSDVDIELIESMAAADVEPPDLLGLVESLVSQSILLTERDGGEMRYRLPAPLRDYGLELAESSGEIATFTRDHREALSRRAEQAFHGWCSDRQRTLLRQMRMDHPGYVAAIEWSLTTPGEQAAGLRLVARLRWHWLSGGLLAEGRIRSDAALARVSEPGIDRAQCLFANVWIALIQGDPGASATYLADLSSVAERLADPRIAVDVVQGNAMLALFTGDISGAIEGFEQAAQRYASISERYMQLTAGYLLASAHVLTGDPRRALEASEQVIRLSEATGEGSARSYALWVRGLAQWQAGSLDDAQRSVDAALAIQAELLDSICTALCMHLLACIAFDRGDVDRADELSRVADRTWSALGTSLEAFGAPLADLLRERIPRQHTPDAPVVAAPVGASQQHPSEGLAQVMRTRARAVSSSSITQILTKREAEVAALVTDGLSNRDIAARLTISKRTADGHVERILAKLDLTSRHQVAGWLARNGDISTP</sequence>
<dbReference type="InterPro" id="IPR058852">
    <property type="entry name" value="HTH_77"/>
</dbReference>
<dbReference type="Gene3D" id="1.25.40.10">
    <property type="entry name" value="Tetratricopeptide repeat domain"/>
    <property type="match status" value="1"/>
</dbReference>
<dbReference type="Pfam" id="PF25872">
    <property type="entry name" value="HTH_77"/>
    <property type="match status" value="1"/>
</dbReference>
<dbReference type="SUPFAM" id="SSF46894">
    <property type="entry name" value="C-terminal effector domain of the bipartite response regulators"/>
    <property type="match status" value="1"/>
</dbReference>
<dbReference type="InterPro" id="IPR016032">
    <property type="entry name" value="Sig_transdc_resp-reg_C-effctor"/>
</dbReference>
<evidence type="ECO:0000313" key="3">
    <source>
        <dbReference type="Proteomes" id="UP000632454"/>
    </source>
</evidence>
<dbReference type="CDD" id="cd06170">
    <property type="entry name" value="LuxR_C_like"/>
    <property type="match status" value="1"/>
</dbReference>
<dbReference type="Pfam" id="PF00196">
    <property type="entry name" value="GerE"/>
    <property type="match status" value="1"/>
</dbReference>